<feature type="binding site" evidence="12">
    <location>
        <begin position="220"/>
        <end position="225"/>
    </location>
    <ligand>
        <name>ATP</name>
        <dbReference type="ChEBI" id="CHEBI:30616"/>
    </ligand>
</feature>
<dbReference type="PRINTS" id="PR00990">
    <property type="entry name" value="RIBOKINASE"/>
</dbReference>
<dbReference type="HAMAP" id="MF_01987">
    <property type="entry name" value="Ribokinase"/>
    <property type="match status" value="1"/>
</dbReference>
<feature type="active site" description="Proton acceptor" evidence="12">
    <location>
        <position position="253"/>
    </location>
</feature>
<dbReference type="RefSeq" id="WP_312894889.1">
    <property type="nucleotide sequence ID" value="NZ_JAGGLB010000031.1"/>
</dbReference>
<feature type="binding site" evidence="12">
    <location>
        <position position="283"/>
    </location>
    <ligand>
        <name>K(+)</name>
        <dbReference type="ChEBI" id="CHEBI:29103"/>
    </ligand>
</feature>
<dbReference type="PROSITE" id="PS00584">
    <property type="entry name" value="PFKB_KINASES_2"/>
    <property type="match status" value="1"/>
</dbReference>
<keyword evidence="6 12" id="KW-0547">Nucleotide-binding</keyword>
<evidence type="ECO:0000313" key="15">
    <source>
        <dbReference type="Proteomes" id="UP001519287"/>
    </source>
</evidence>
<evidence type="ECO:0000259" key="13">
    <source>
        <dbReference type="Pfam" id="PF00294"/>
    </source>
</evidence>
<comment type="similarity">
    <text evidence="1">Belongs to the carbohydrate kinase pfkB family.</text>
</comment>
<feature type="binding site" evidence="12">
    <location>
        <position position="184"/>
    </location>
    <ligand>
        <name>ATP</name>
        <dbReference type="ChEBI" id="CHEBI:30616"/>
    </ligand>
</feature>
<comment type="subcellular location">
    <subcellularLocation>
        <location evidence="12">Cytoplasm</location>
    </subcellularLocation>
</comment>
<evidence type="ECO:0000256" key="7">
    <source>
        <dbReference type="ARBA" id="ARBA00022777"/>
    </source>
</evidence>
<feature type="binding site" evidence="12">
    <location>
        <position position="286"/>
    </location>
    <ligand>
        <name>K(+)</name>
        <dbReference type="ChEBI" id="CHEBI:29103"/>
    </ligand>
</feature>
<name>A0ABS4J7Y6_9BACL</name>
<comment type="cofactor">
    <cofactor evidence="12">
        <name>Mg(2+)</name>
        <dbReference type="ChEBI" id="CHEBI:18420"/>
    </cofactor>
    <text evidence="12">Requires a divalent cation, most likely magnesium in vivo, as an electrophilic catalyst to aid phosphoryl group transfer. It is the chelate of the metal and the nucleotide that is the actual substrate.</text>
</comment>
<comment type="catalytic activity">
    <reaction evidence="12">
        <text>D-ribose + ATP = D-ribose 5-phosphate + ADP + H(+)</text>
        <dbReference type="Rhea" id="RHEA:13697"/>
        <dbReference type="ChEBI" id="CHEBI:15378"/>
        <dbReference type="ChEBI" id="CHEBI:30616"/>
        <dbReference type="ChEBI" id="CHEBI:47013"/>
        <dbReference type="ChEBI" id="CHEBI:78346"/>
        <dbReference type="ChEBI" id="CHEBI:456216"/>
        <dbReference type="EC" id="2.7.1.15"/>
    </reaction>
</comment>
<evidence type="ECO:0000256" key="8">
    <source>
        <dbReference type="ARBA" id="ARBA00022840"/>
    </source>
</evidence>
<dbReference type="SUPFAM" id="SSF53613">
    <property type="entry name" value="Ribokinase-like"/>
    <property type="match status" value="1"/>
</dbReference>
<dbReference type="PANTHER" id="PTHR10584">
    <property type="entry name" value="SUGAR KINASE"/>
    <property type="match status" value="1"/>
</dbReference>
<evidence type="ECO:0000256" key="10">
    <source>
        <dbReference type="ARBA" id="ARBA00022958"/>
    </source>
</evidence>
<proteinExistence type="inferred from homology"/>
<dbReference type="InterPro" id="IPR011611">
    <property type="entry name" value="PfkB_dom"/>
</dbReference>
<dbReference type="EMBL" id="JAGGLB010000031">
    <property type="protein sequence ID" value="MBP1995186.1"/>
    <property type="molecule type" value="Genomic_DNA"/>
</dbReference>
<feature type="binding site" evidence="12">
    <location>
        <begin position="252"/>
        <end position="253"/>
    </location>
    <ligand>
        <name>ATP</name>
        <dbReference type="ChEBI" id="CHEBI:30616"/>
    </ligand>
</feature>
<keyword evidence="15" id="KW-1185">Reference proteome</keyword>
<evidence type="ECO:0000256" key="9">
    <source>
        <dbReference type="ARBA" id="ARBA00022842"/>
    </source>
</evidence>
<keyword evidence="4 12" id="KW-0808">Transferase</keyword>
<feature type="binding site" evidence="12">
    <location>
        <begin position="12"/>
        <end position="14"/>
    </location>
    <ligand>
        <name>substrate</name>
    </ligand>
</feature>
<keyword evidence="11 12" id="KW-0119">Carbohydrate metabolism</keyword>
<keyword evidence="12" id="KW-0963">Cytoplasm</keyword>
<protein>
    <recommendedName>
        <fullName evidence="3 12">Ribokinase</fullName>
        <shortName evidence="12">RK</shortName>
        <ecNumber evidence="2 12">2.7.1.15</ecNumber>
    </recommendedName>
</protein>
<comment type="pathway">
    <text evidence="12">Carbohydrate metabolism; D-ribose degradation; D-ribose 5-phosphate from beta-D-ribopyranose: step 2/2.</text>
</comment>
<comment type="similarity">
    <text evidence="12">Belongs to the carbohydrate kinase PfkB family. Ribokinase subfamily.</text>
</comment>
<comment type="caution">
    <text evidence="12">Lacks conserved residue(s) required for the propagation of feature annotation.</text>
</comment>
<dbReference type="CDD" id="cd01174">
    <property type="entry name" value="ribokinase"/>
    <property type="match status" value="1"/>
</dbReference>
<feature type="binding site" evidence="12">
    <location>
        <position position="253"/>
    </location>
    <ligand>
        <name>substrate</name>
    </ligand>
</feature>
<dbReference type="EC" id="2.7.1.15" evidence="2 12"/>
<feature type="binding site" evidence="12">
    <location>
        <position position="249"/>
    </location>
    <ligand>
        <name>K(+)</name>
        <dbReference type="ChEBI" id="CHEBI:29103"/>
    </ligand>
</feature>
<feature type="binding site" evidence="12">
    <location>
        <position position="140"/>
    </location>
    <ligand>
        <name>substrate</name>
    </ligand>
</feature>
<dbReference type="Proteomes" id="UP001519287">
    <property type="component" value="Unassembled WGS sequence"/>
</dbReference>
<comment type="subunit">
    <text evidence="12">Homodimer.</text>
</comment>
<dbReference type="InterPro" id="IPR011877">
    <property type="entry name" value="Ribokinase"/>
</dbReference>
<evidence type="ECO:0000256" key="2">
    <source>
        <dbReference type="ARBA" id="ARBA00012035"/>
    </source>
</evidence>
<feature type="binding site" evidence="12">
    <location>
        <position position="247"/>
    </location>
    <ligand>
        <name>K(+)</name>
        <dbReference type="ChEBI" id="CHEBI:29103"/>
    </ligand>
</feature>
<evidence type="ECO:0000256" key="12">
    <source>
        <dbReference type="HAMAP-Rule" id="MF_01987"/>
    </source>
</evidence>
<gene>
    <name evidence="12" type="primary">rbsK</name>
    <name evidence="14" type="ORF">J2Z66_006828</name>
</gene>
<dbReference type="NCBIfam" id="TIGR02152">
    <property type="entry name" value="D_ribokin_bact"/>
    <property type="match status" value="1"/>
</dbReference>
<evidence type="ECO:0000256" key="6">
    <source>
        <dbReference type="ARBA" id="ARBA00022741"/>
    </source>
</evidence>
<evidence type="ECO:0000256" key="4">
    <source>
        <dbReference type="ARBA" id="ARBA00022679"/>
    </source>
</evidence>
<dbReference type="Pfam" id="PF00294">
    <property type="entry name" value="PfkB"/>
    <property type="match status" value="1"/>
</dbReference>
<accession>A0ABS4J7Y6</accession>
<keyword evidence="7 12" id="KW-0418">Kinase</keyword>
<comment type="activity regulation">
    <text evidence="12">Activated by a monovalent cation that binds near, but not in, the active site. The most likely occupant of the site in vivo is potassium. Ion binding induces a conformational change that may alter substrate affinity.</text>
</comment>
<keyword evidence="5 12" id="KW-0479">Metal-binding</keyword>
<keyword evidence="10 12" id="KW-0630">Potassium</keyword>
<feature type="binding site" evidence="12">
    <location>
        <begin position="40"/>
        <end position="44"/>
    </location>
    <ligand>
        <name>substrate</name>
    </ligand>
</feature>
<feature type="domain" description="Carbohydrate kinase PfkB" evidence="13">
    <location>
        <begin position="2"/>
        <end position="295"/>
    </location>
</feature>
<dbReference type="PANTHER" id="PTHR10584:SF166">
    <property type="entry name" value="RIBOKINASE"/>
    <property type="match status" value="1"/>
</dbReference>
<evidence type="ECO:0000313" key="14">
    <source>
        <dbReference type="EMBL" id="MBP1995186.1"/>
    </source>
</evidence>
<evidence type="ECO:0000256" key="3">
    <source>
        <dbReference type="ARBA" id="ARBA00016943"/>
    </source>
</evidence>
<dbReference type="InterPro" id="IPR002173">
    <property type="entry name" value="Carboh/pur_kinase_PfkB_CS"/>
</dbReference>
<dbReference type="InterPro" id="IPR029056">
    <property type="entry name" value="Ribokinase-like"/>
</dbReference>
<organism evidence="14 15">
    <name type="scientific">Paenibacillus eucommiae</name>
    <dbReference type="NCBI Taxonomy" id="1355755"/>
    <lineage>
        <taxon>Bacteria</taxon>
        <taxon>Bacillati</taxon>
        <taxon>Bacillota</taxon>
        <taxon>Bacilli</taxon>
        <taxon>Bacillales</taxon>
        <taxon>Paenibacillaceae</taxon>
        <taxon>Paenibacillus</taxon>
    </lineage>
</organism>
<evidence type="ECO:0000256" key="11">
    <source>
        <dbReference type="ARBA" id="ARBA00023277"/>
    </source>
</evidence>
<comment type="function">
    <text evidence="12">Catalyzes the phosphorylation of ribose at O-5 in a reaction requiring ATP and magnesium. The resulting D-ribose-5-phosphate can then be used either for sythesis of nucleotides, histidine, and tryptophan, or as a component of the pentose phosphate pathway.</text>
</comment>
<evidence type="ECO:0000256" key="1">
    <source>
        <dbReference type="ARBA" id="ARBA00005380"/>
    </source>
</evidence>
<feature type="binding site" evidence="12">
    <location>
        <position position="292"/>
    </location>
    <ligand>
        <name>K(+)</name>
        <dbReference type="ChEBI" id="CHEBI:29103"/>
    </ligand>
</feature>
<keyword evidence="8 12" id="KW-0067">ATP-binding</keyword>
<dbReference type="InterPro" id="IPR002139">
    <property type="entry name" value="Ribo/fructo_kinase"/>
</dbReference>
<keyword evidence="9 12" id="KW-0460">Magnesium</keyword>
<evidence type="ECO:0000256" key="5">
    <source>
        <dbReference type="ARBA" id="ARBA00022723"/>
    </source>
</evidence>
<comment type="caution">
    <text evidence="14">The sequence shown here is derived from an EMBL/GenBank/DDBJ whole genome shotgun (WGS) entry which is preliminary data.</text>
</comment>
<dbReference type="GO" id="GO:0004747">
    <property type="term" value="F:ribokinase activity"/>
    <property type="evidence" value="ECO:0007669"/>
    <property type="project" value="UniProtKB-EC"/>
</dbReference>
<dbReference type="Gene3D" id="3.40.1190.20">
    <property type="match status" value="1"/>
</dbReference>
<feature type="binding site" evidence="12">
    <location>
        <position position="288"/>
    </location>
    <ligand>
        <name>K(+)</name>
        <dbReference type="ChEBI" id="CHEBI:29103"/>
    </ligand>
</feature>
<reference evidence="14 15" key="1">
    <citation type="submission" date="2021-03" db="EMBL/GenBank/DDBJ databases">
        <title>Genomic Encyclopedia of Type Strains, Phase IV (KMG-IV): sequencing the most valuable type-strain genomes for metagenomic binning, comparative biology and taxonomic classification.</title>
        <authorList>
            <person name="Goeker M."/>
        </authorList>
    </citation>
    <scope>NUCLEOTIDE SEQUENCE [LARGE SCALE GENOMIC DNA]</scope>
    <source>
        <strain evidence="14 15">DSM 26048</strain>
    </source>
</reference>
<sequence length="306" mass="32202">MMRKIVVVGSMNMDIVNRVERHPMPGETISGKGVSYYTGGKGANQAVAAAQSQVHVSMVGAIGKDAFGAELKSALALKDVHTDWIKEMEGTSGIAFITVDDLAENIIILAEGANGAFSPEELTLMPVVFDKDTTVLLQNEIPWETNLLAMNLARQAGSRVIFNPAPALKIPTDILPLIDLLILNEKEAEAISGVQISNQADAQTAVEKLLDAGGNSVIITLGDKGSLYADRVEGMFFSPAYKVKPVDTTAAGDTFIGAYAAASGTGMTVSQSLQYASAAAAIVVTREGAQSSIPTKAEILTFIDNN</sequence>